<dbReference type="AlphaFoldDB" id="X0ZDB7"/>
<feature type="non-terminal residue" evidence="1">
    <location>
        <position position="67"/>
    </location>
</feature>
<gene>
    <name evidence="1" type="ORF">S01H1_83579</name>
</gene>
<name>X0ZDB7_9ZZZZ</name>
<reference evidence="1" key="1">
    <citation type="journal article" date="2014" name="Front. Microbiol.">
        <title>High frequency of phylogenetically diverse reductive dehalogenase-homologous genes in deep subseafloor sedimentary metagenomes.</title>
        <authorList>
            <person name="Kawai M."/>
            <person name="Futagami T."/>
            <person name="Toyoda A."/>
            <person name="Takaki Y."/>
            <person name="Nishi S."/>
            <person name="Hori S."/>
            <person name="Arai W."/>
            <person name="Tsubouchi T."/>
            <person name="Morono Y."/>
            <person name="Uchiyama I."/>
            <person name="Ito T."/>
            <person name="Fujiyama A."/>
            <person name="Inagaki F."/>
            <person name="Takami H."/>
        </authorList>
    </citation>
    <scope>NUCLEOTIDE SEQUENCE</scope>
    <source>
        <strain evidence="1">Expedition CK06-06</strain>
    </source>
</reference>
<dbReference type="EMBL" id="BARS01056850">
    <property type="protein sequence ID" value="GAG46361.1"/>
    <property type="molecule type" value="Genomic_DNA"/>
</dbReference>
<evidence type="ECO:0000313" key="1">
    <source>
        <dbReference type="EMBL" id="GAG46361.1"/>
    </source>
</evidence>
<organism evidence="1">
    <name type="scientific">marine sediment metagenome</name>
    <dbReference type="NCBI Taxonomy" id="412755"/>
    <lineage>
        <taxon>unclassified sequences</taxon>
        <taxon>metagenomes</taxon>
        <taxon>ecological metagenomes</taxon>
    </lineage>
</organism>
<accession>X0ZDB7</accession>
<proteinExistence type="predicted"/>
<protein>
    <submittedName>
        <fullName evidence="1">Uncharacterized protein</fullName>
    </submittedName>
</protein>
<sequence>MKKAFVIIRVSGKDQLKGNGPDAQWEDDVLPNAPVLELEVNEEYKRVIQESASGWSRPKFESAVNEA</sequence>
<comment type="caution">
    <text evidence="1">The sequence shown here is derived from an EMBL/GenBank/DDBJ whole genome shotgun (WGS) entry which is preliminary data.</text>
</comment>